<sequence>MSLVENNEQLCPEAQEEIIERNLRQRVREKWAKIITFVSIIAIALGGLNDTMDALEKVYTLSLSQFTDIPSHNKLDRIYIRASEDVLEETFGAPVYMKKSMSGDFIRYYQDKRFVLSAVTRDGAISAFLVFPEEGFLPNTNEHSGGEFLLEQAFSAHEMVNDIRLNSSRSVSYYIEENSEGDFSNLYNSVAGYSEFLGPLDDNTKRLFDALSESMMLGDDVTKPAVALRDAITPNFYGYSILGLDVLESAILTLSEYRLITEQ</sequence>
<dbReference type="NCBIfam" id="NF043066">
    <property type="entry name" value="ETEC_3214_dom"/>
    <property type="match status" value="1"/>
</dbReference>
<evidence type="ECO:0000313" key="3">
    <source>
        <dbReference type="Proteomes" id="UP000182692"/>
    </source>
</evidence>
<dbReference type="OrthoDB" id="5870690at2"/>
<feature type="transmembrane region" description="Helical" evidence="1">
    <location>
        <begin position="31"/>
        <end position="48"/>
    </location>
</feature>
<dbReference type="AlphaFoldDB" id="A0A1I5JCS2"/>
<dbReference type="EMBL" id="FOWR01000001">
    <property type="protein sequence ID" value="SFO70552.1"/>
    <property type="molecule type" value="Genomic_DNA"/>
</dbReference>
<evidence type="ECO:0000256" key="1">
    <source>
        <dbReference type="SAM" id="Phobius"/>
    </source>
</evidence>
<keyword evidence="1" id="KW-0812">Transmembrane</keyword>
<protein>
    <submittedName>
        <fullName evidence="2">Uncharacterized protein</fullName>
    </submittedName>
</protein>
<dbReference type="RefSeq" id="WP_017016002.1">
    <property type="nucleotide sequence ID" value="NZ_FOWR01000001.1"/>
</dbReference>
<organism evidence="2 3">
    <name type="scientific">Enterovibrio norvegicus DSM 15893</name>
    <dbReference type="NCBI Taxonomy" id="1121869"/>
    <lineage>
        <taxon>Bacteria</taxon>
        <taxon>Pseudomonadati</taxon>
        <taxon>Pseudomonadota</taxon>
        <taxon>Gammaproteobacteria</taxon>
        <taxon>Vibrionales</taxon>
        <taxon>Vibrionaceae</taxon>
        <taxon>Enterovibrio</taxon>
    </lineage>
</organism>
<gene>
    <name evidence="2" type="ORF">SAMN03084138_00113</name>
</gene>
<keyword evidence="1" id="KW-1133">Transmembrane helix</keyword>
<dbReference type="STRING" id="1121869.SAMN03084138_00113"/>
<name>A0A1I5JCS2_9GAMM</name>
<evidence type="ECO:0000313" key="2">
    <source>
        <dbReference type="EMBL" id="SFO70552.1"/>
    </source>
</evidence>
<keyword evidence="1" id="KW-0472">Membrane</keyword>
<dbReference type="InterPro" id="IPR050010">
    <property type="entry name" value="ETEC_3214_dom"/>
</dbReference>
<proteinExistence type="predicted"/>
<dbReference type="GeneID" id="35873708"/>
<dbReference type="Proteomes" id="UP000182692">
    <property type="component" value="Unassembled WGS sequence"/>
</dbReference>
<reference evidence="2 3" key="1">
    <citation type="submission" date="2016-10" db="EMBL/GenBank/DDBJ databases">
        <authorList>
            <person name="de Groot N.N."/>
        </authorList>
    </citation>
    <scope>NUCLEOTIDE SEQUENCE [LARGE SCALE GENOMIC DNA]</scope>
    <source>
        <strain evidence="2 3">DSM 15893</strain>
    </source>
</reference>
<accession>A0A1I5JCS2</accession>